<dbReference type="GO" id="GO:0044423">
    <property type="term" value="C:virion component"/>
    <property type="evidence" value="ECO:0007669"/>
    <property type="project" value="InterPro"/>
</dbReference>
<name>A0A288Q7F0_9ABAC</name>
<dbReference type="GeneID" id="65101892"/>
<proteinExistence type="predicted"/>
<dbReference type="InterPro" id="IPR006790">
    <property type="entry name" value="Baculovirus_Gp41"/>
</dbReference>
<evidence type="ECO:0000313" key="2">
    <source>
        <dbReference type="Proteomes" id="UP000502721"/>
    </source>
</evidence>
<accession>A0A288Q7F0</accession>
<dbReference type="KEGG" id="vg:65101892"/>
<dbReference type="RefSeq" id="YP_010086674.1">
    <property type="nucleotide sequence ID" value="NC_055467.1"/>
</dbReference>
<dbReference type="EMBL" id="KT957089">
    <property type="protein sequence ID" value="AOT85470.1"/>
    <property type="molecule type" value="Genomic_DNA"/>
</dbReference>
<dbReference type="Proteomes" id="UP000502721">
    <property type="component" value="Segment"/>
</dbReference>
<sequence>MTDERNSLYSAVSAPPSLRYPSNPVSAIFTNAQTTPNISRRYYPSSTMSAAATTTTAAAMAATDDRMHSRSNSANSLVAMNVGGNRNVVDSDSAIWYNKCVDFVQKIIRYYRCNDMSELSPLMIHFINTIRDMCIDTNPINVNVVKRFENEESMIRHLMQLQKELSQGSSSSSSGNEPLPIDNNIFQPSFVINSLPAYAQKFYNGGANTLGRDTLNEAAKQLGLAVQYMVAEAVTCNIPIPLPFNQQLANNYMTLLLKHATLPPNVQSAVESRRFQHINMINDLINSVIDDIFAGGGDYYHYVLNEKNRARVISLKENIGFLAPLSASANIFNYVAELATRAGKRPSMFQNAAFLTSAANAVNSPLTHLTKSACQESLTELAFQNETLRRFIFQQIHYSKDAINSGGAAVVAANRLAATRPKV</sequence>
<dbReference type="Pfam" id="PF04700">
    <property type="entry name" value="Baculo_gp41"/>
    <property type="match status" value="1"/>
</dbReference>
<keyword evidence="2" id="KW-1185">Reference proteome</keyword>
<evidence type="ECO:0000313" key="1">
    <source>
        <dbReference type="EMBL" id="AOT85470.1"/>
    </source>
</evidence>
<dbReference type="GO" id="GO:0005198">
    <property type="term" value="F:structural molecule activity"/>
    <property type="evidence" value="ECO:0007669"/>
    <property type="project" value="InterPro"/>
</dbReference>
<organism evidence="1 2">
    <name type="scientific">Cyclophragma undans nucleopolyhedrovirus</name>
    <dbReference type="NCBI Taxonomy" id="1906244"/>
    <lineage>
        <taxon>Viruses</taxon>
        <taxon>Viruses incertae sedis</taxon>
        <taxon>Naldaviricetes</taxon>
        <taxon>Lefavirales</taxon>
        <taxon>Baculoviridae</taxon>
        <taxon>Alphabaculovirus</taxon>
        <taxon>Alphabaculovirus cycundantis</taxon>
    </lineage>
</organism>
<protein>
    <submittedName>
        <fullName evidence="1">Gp41</fullName>
    </submittedName>
</protein>
<reference evidence="1" key="1">
    <citation type="submission" date="2018-05" db="EMBL/GenBank/DDBJ databases">
        <title>Genome sequence and analysis of Cyclophragma undans nucleopolyhedrovirus: a distinct group I alphabaculovirus.</title>
        <authorList>
            <person name="Zhu Z."/>
            <person name="Yin F."/>
            <person name="Liu X."/>
            <person name="Hou D."/>
            <person name="Wang J."/>
            <person name="Zhang L."/>
            <person name="Arif B."/>
            <person name="Wang H."/>
            <person name="Deng F."/>
            <person name="Hu Z."/>
        </authorList>
    </citation>
    <scope>NUCLEOTIDE SEQUENCE [LARGE SCALE GENOMIC DNA]</scope>
    <source>
        <strain evidence="1">Whiov</strain>
    </source>
</reference>